<name>A0ABP9RUE5_9ACTN</name>
<feature type="compositionally biased region" description="Low complexity" evidence="1">
    <location>
        <begin position="26"/>
        <end position="35"/>
    </location>
</feature>
<gene>
    <name evidence="2" type="ORF">GCM10023322_35620</name>
</gene>
<dbReference type="EMBL" id="BAABJQ010000009">
    <property type="protein sequence ID" value="GAA5187380.1"/>
    <property type="molecule type" value="Genomic_DNA"/>
</dbReference>
<reference evidence="3" key="1">
    <citation type="journal article" date="2019" name="Int. J. Syst. Evol. Microbiol.">
        <title>The Global Catalogue of Microorganisms (GCM) 10K type strain sequencing project: providing services to taxonomists for standard genome sequencing and annotation.</title>
        <authorList>
            <consortium name="The Broad Institute Genomics Platform"/>
            <consortium name="The Broad Institute Genome Sequencing Center for Infectious Disease"/>
            <person name="Wu L."/>
            <person name="Ma J."/>
        </authorList>
    </citation>
    <scope>NUCLEOTIDE SEQUENCE [LARGE SCALE GENOMIC DNA]</scope>
    <source>
        <strain evidence="3">JCM 18304</strain>
    </source>
</reference>
<feature type="compositionally biased region" description="Basic and acidic residues" evidence="1">
    <location>
        <begin position="57"/>
        <end position="69"/>
    </location>
</feature>
<dbReference type="Proteomes" id="UP001501570">
    <property type="component" value="Unassembled WGS sequence"/>
</dbReference>
<feature type="compositionally biased region" description="Polar residues" evidence="1">
    <location>
        <begin position="90"/>
        <end position="100"/>
    </location>
</feature>
<accession>A0ABP9RUE5</accession>
<evidence type="ECO:0000313" key="3">
    <source>
        <dbReference type="Proteomes" id="UP001501570"/>
    </source>
</evidence>
<proteinExistence type="predicted"/>
<protein>
    <submittedName>
        <fullName evidence="2">Uncharacterized protein</fullName>
    </submittedName>
</protein>
<keyword evidence="3" id="KW-1185">Reference proteome</keyword>
<comment type="caution">
    <text evidence="2">The sequence shown here is derived from an EMBL/GenBank/DDBJ whole genome shotgun (WGS) entry which is preliminary data.</text>
</comment>
<evidence type="ECO:0000256" key="1">
    <source>
        <dbReference type="SAM" id="MobiDB-lite"/>
    </source>
</evidence>
<sequence>MSTPSVEPAATPAVPGRAKTGSRILRAAARFVRAAPPGAKFGDTSGKGLSSPRLRHRETPDPGPREVRGTARTSGATRIRPTRHGAATRTPGTEPSTSRTAARDSPVHNGRRATASHGEPRRASPGRTPGKGRATQVMAAVKPSGGPACPYLTSPL</sequence>
<organism evidence="2 3">
    <name type="scientific">Rugosimonospora acidiphila</name>
    <dbReference type="NCBI Taxonomy" id="556531"/>
    <lineage>
        <taxon>Bacteria</taxon>
        <taxon>Bacillati</taxon>
        <taxon>Actinomycetota</taxon>
        <taxon>Actinomycetes</taxon>
        <taxon>Micromonosporales</taxon>
        <taxon>Micromonosporaceae</taxon>
        <taxon>Rugosimonospora</taxon>
    </lineage>
</organism>
<feature type="region of interest" description="Disordered" evidence="1">
    <location>
        <begin position="1"/>
        <end position="135"/>
    </location>
</feature>
<evidence type="ECO:0000313" key="2">
    <source>
        <dbReference type="EMBL" id="GAA5187380.1"/>
    </source>
</evidence>